<dbReference type="EMBL" id="CAESAJ010000061">
    <property type="protein sequence ID" value="CAB4337558.1"/>
    <property type="molecule type" value="Genomic_DNA"/>
</dbReference>
<feature type="domain" description="Cytidyltransferase-like" evidence="8">
    <location>
        <begin position="1"/>
        <end position="157"/>
    </location>
</feature>
<accession>A0A6J5Z7V9</accession>
<proteinExistence type="inferred from homology"/>
<keyword evidence="4" id="KW-0548">Nucleotidyltransferase</keyword>
<dbReference type="NCBIfam" id="TIGR00482">
    <property type="entry name" value="nicotinate (nicotinamide) nucleotide adenylyltransferase"/>
    <property type="match status" value="1"/>
</dbReference>
<dbReference type="AlphaFoldDB" id="A0A6J5Z7V9"/>
<dbReference type="CDD" id="cd02165">
    <property type="entry name" value="NMNAT"/>
    <property type="match status" value="1"/>
</dbReference>
<keyword evidence="5" id="KW-0547">Nucleotide-binding</keyword>
<evidence type="ECO:0000256" key="5">
    <source>
        <dbReference type="ARBA" id="ARBA00022741"/>
    </source>
</evidence>
<dbReference type="InterPro" id="IPR014729">
    <property type="entry name" value="Rossmann-like_a/b/a_fold"/>
</dbReference>
<keyword evidence="6" id="KW-0067">ATP-binding</keyword>
<keyword evidence="2" id="KW-0662">Pyridine nucleotide biosynthesis</keyword>
<dbReference type="InterPro" id="IPR004821">
    <property type="entry name" value="Cyt_trans-like"/>
</dbReference>
<gene>
    <name evidence="9" type="ORF">UFOPK3770_00684</name>
</gene>
<dbReference type="SUPFAM" id="SSF52374">
    <property type="entry name" value="Nucleotidylyl transferase"/>
    <property type="match status" value="1"/>
</dbReference>
<dbReference type="NCBIfam" id="NF000840">
    <property type="entry name" value="PRK00071.1-3"/>
    <property type="match status" value="1"/>
</dbReference>
<evidence type="ECO:0000256" key="1">
    <source>
        <dbReference type="ARBA" id="ARBA00004790"/>
    </source>
</evidence>
<dbReference type="GO" id="GO:0009435">
    <property type="term" value="P:NAD+ biosynthetic process"/>
    <property type="evidence" value="ECO:0007669"/>
    <property type="project" value="UniProtKB-UniPathway"/>
</dbReference>
<dbReference type="Pfam" id="PF01467">
    <property type="entry name" value="CTP_transf_like"/>
    <property type="match status" value="1"/>
</dbReference>
<dbReference type="GO" id="GO:0070566">
    <property type="term" value="F:adenylyltransferase activity"/>
    <property type="evidence" value="ECO:0007669"/>
    <property type="project" value="UniProtKB-ARBA"/>
</dbReference>
<dbReference type="PANTHER" id="PTHR39321:SF3">
    <property type="entry name" value="PHOSPHOPANTETHEINE ADENYLYLTRANSFERASE"/>
    <property type="match status" value="1"/>
</dbReference>
<evidence type="ECO:0000256" key="6">
    <source>
        <dbReference type="ARBA" id="ARBA00022840"/>
    </source>
</evidence>
<name>A0A6J5Z7V9_9ZZZZ</name>
<dbReference type="GO" id="GO:0005524">
    <property type="term" value="F:ATP binding"/>
    <property type="evidence" value="ECO:0007669"/>
    <property type="project" value="UniProtKB-KW"/>
</dbReference>
<dbReference type="HAMAP" id="MF_00244">
    <property type="entry name" value="NaMN_adenylyltr"/>
    <property type="match status" value="1"/>
</dbReference>
<organism evidence="9">
    <name type="scientific">freshwater metagenome</name>
    <dbReference type="NCBI Taxonomy" id="449393"/>
    <lineage>
        <taxon>unclassified sequences</taxon>
        <taxon>metagenomes</taxon>
        <taxon>ecological metagenomes</taxon>
    </lineage>
</organism>
<evidence type="ECO:0000256" key="7">
    <source>
        <dbReference type="ARBA" id="ARBA00023027"/>
    </source>
</evidence>
<dbReference type="PANTHER" id="PTHR39321">
    <property type="entry name" value="NICOTINATE-NUCLEOTIDE ADENYLYLTRANSFERASE-RELATED"/>
    <property type="match status" value="1"/>
</dbReference>
<evidence type="ECO:0000256" key="3">
    <source>
        <dbReference type="ARBA" id="ARBA00022679"/>
    </source>
</evidence>
<dbReference type="Gene3D" id="3.40.50.620">
    <property type="entry name" value="HUPs"/>
    <property type="match status" value="1"/>
</dbReference>
<protein>
    <submittedName>
        <fullName evidence="9">Unannotated protein</fullName>
    </submittedName>
</protein>
<keyword evidence="7" id="KW-0520">NAD</keyword>
<keyword evidence="3" id="KW-0808">Transferase</keyword>
<evidence type="ECO:0000256" key="4">
    <source>
        <dbReference type="ARBA" id="ARBA00022695"/>
    </source>
</evidence>
<comment type="pathway">
    <text evidence="1">Cofactor biosynthesis; NAD(+) biosynthesis.</text>
</comment>
<evidence type="ECO:0000259" key="8">
    <source>
        <dbReference type="Pfam" id="PF01467"/>
    </source>
</evidence>
<dbReference type="InterPro" id="IPR005248">
    <property type="entry name" value="NadD/NMNAT"/>
</dbReference>
<dbReference type="UniPathway" id="UPA00253"/>
<evidence type="ECO:0000256" key="2">
    <source>
        <dbReference type="ARBA" id="ARBA00022642"/>
    </source>
</evidence>
<sequence>MGGTFDPIHMGHLIAANEVMRTLKLDQVMFIPAGNPWQKSHLNISNARDRMFMVERAIFGNQRFVASDIEMRYEGPTYAVETMDRLRAIFPDTQFYWIVGDDVLVRMTTWHEWRRFVEQVTIVAVNRAGSPRMEVPFQYQRVVMPEVRVSASELRARFAAGDDCRYLVPEAVSKAVFDRGLYRG</sequence>
<reference evidence="9" key="1">
    <citation type="submission" date="2020-05" db="EMBL/GenBank/DDBJ databases">
        <authorList>
            <person name="Chiriac C."/>
            <person name="Salcher M."/>
            <person name="Ghai R."/>
            <person name="Kavagutti S V."/>
        </authorList>
    </citation>
    <scope>NUCLEOTIDE SEQUENCE</scope>
</reference>
<evidence type="ECO:0000313" key="9">
    <source>
        <dbReference type="EMBL" id="CAB4337558.1"/>
    </source>
</evidence>